<reference evidence="9" key="1">
    <citation type="submission" date="2016-06" db="EMBL/GenBank/DDBJ databases">
        <title>Draft genome sequence of Desulfoplanes formicivorans strain Pf12B.</title>
        <authorList>
            <person name="Watanabe M."/>
            <person name="Kojima H."/>
            <person name="Fukui M."/>
        </authorList>
    </citation>
    <scope>NUCLEOTIDE SEQUENCE [LARGE SCALE GENOMIC DNA]</scope>
    <source>
        <strain evidence="9">Pf12B</strain>
    </source>
</reference>
<comment type="caution">
    <text evidence="8">The sequence shown here is derived from an EMBL/GenBank/DDBJ whole genome shotgun (WGS) entry which is preliminary data.</text>
</comment>
<comment type="similarity">
    <text evidence="7">Belongs to the dTDP-4-dehydrorhamnose 3,5-epimerase family.</text>
</comment>
<dbReference type="RefSeq" id="WP_069857850.1">
    <property type="nucleotide sequence ID" value="NZ_BDFE01000015.1"/>
</dbReference>
<dbReference type="AlphaFoldDB" id="A0A194AHV9"/>
<comment type="subunit">
    <text evidence="7">Homodimer.</text>
</comment>
<dbReference type="Pfam" id="PF00908">
    <property type="entry name" value="dTDP_sugar_isom"/>
    <property type="match status" value="1"/>
</dbReference>
<dbReference type="SUPFAM" id="SSF51182">
    <property type="entry name" value="RmlC-like cupins"/>
    <property type="match status" value="1"/>
</dbReference>
<dbReference type="PANTHER" id="PTHR21047">
    <property type="entry name" value="DTDP-6-DEOXY-D-GLUCOSE-3,5 EPIMERASE"/>
    <property type="match status" value="1"/>
</dbReference>
<dbReference type="EC" id="5.1.3.13" evidence="3 7"/>
<comment type="catalytic activity">
    <reaction evidence="1 7">
        <text>dTDP-4-dehydro-6-deoxy-alpha-D-glucose = dTDP-4-dehydro-beta-L-rhamnose</text>
        <dbReference type="Rhea" id="RHEA:16969"/>
        <dbReference type="ChEBI" id="CHEBI:57649"/>
        <dbReference type="ChEBI" id="CHEBI:62830"/>
        <dbReference type="EC" id="5.1.3.13"/>
    </reaction>
</comment>
<accession>A0A194AHV9</accession>
<evidence type="ECO:0000256" key="3">
    <source>
        <dbReference type="ARBA" id="ARBA00012098"/>
    </source>
</evidence>
<dbReference type="STRING" id="1592317.DPF_1065"/>
<sequence>MEIIPTRFPGLWVIQPKVFQDHRGFFVETYNQRDFIAHGIYCDFVQDNHARSEQVGVLRGLHFQTPPAAQAKLVRVTRGSVYDVVVDVRKGSPTYGQWYGEKLSGKNFKQMLIPKGFAHGYVTLEPMTEFQYKVDGFYAPEHDGGLRWDDPDIGIPWPVDEPILSEKDTRLPLMKDFDSPFVYTPY</sequence>
<feature type="active site" description="Proton donor" evidence="5">
    <location>
        <position position="132"/>
    </location>
</feature>
<protein>
    <recommendedName>
        <fullName evidence="4 7">dTDP-4-dehydrorhamnose 3,5-epimerase</fullName>
        <ecNumber evidence="3 7">5.1.3.13</ecNumber>
    </recommendedName>
    <alternativeName>
        <fullName evidence="7">Thymidine diphospho-4-keto-rhamnose 3,5-epimerase</fullName>
    </alternativeName>
</protein>
<dbReference type="CDD" id="cd00438">
    <property type="entry name" value="cupin_RmlC"/>
    <property type="match status" value="1"/>
</dbReference>
<dbReference type="Proteomes" id="UP000095200">
    <property type="component" value="Unassembled WGS sequence"/>
</dbReference>
<dbReference type="NCBIfam" id="TIGR01221">
    <property type="entry name" value="rmlC"/>
    <property type="match status" value="1"/>
</dbReference>
<feature type="active site" description="Proton acceptor" evidence="5">
    <location>
        <position position="62"/>
    </location>
</feature>
<dbReference type="UniPathway" id="UPA00124"/>
<gene>
    <name evidence="8" type="ORF">DPF_1065</name>
</gene>
<dbReference type="GO" id="GO:0000271">
    <property type="term" value="P:polysaccharide biosynthetic process"/>
    <property type="evidence" value="ECO:0007669"/>
    <property type="project" value="TreeGrafter"/>
</dbReference>
<dbReference type="InterPro" id="IPR011051">
    <property type="entry name" value="RmlC_Cupin_sf"/>
</dbReference>
<dbReference type="GO" id="GO:0005829">
    <property type="term" value="C:cytosol"/>
    <property type="evidence" value="ECO:0007669"/>
    <property type="project" value="TreeGrafter"/>
</dbReference>
<keyword evidence="7" id="KW-0413">Isomerase</keyword>
<dbReference type="EMBL" id="BDFE01000015">
    <property type="protein sequence ID" value="GAU08359.1"/>
    <property type="molecule type" value="Genomic_DNA"/>
</dbReference>
<evidence type="ECO:0000256" key="5">
    <source>
        <dbReference type="PIRSR" id="PIRSR600888-1"/>
    </source>
</evidence>
<evidence type="ECO:0000256" key="1">
    <source>
        <dbReference type="ARBA" id="ARBA00001298"/>
    </source>
</evidence>
<dbReference type="OrthoDB" id="9800680at2"/>
<keyword evidence="9" id="KW-1185">Reference proteome</keyword>
<dbReference type="PANTHER" id="PTHR21047:SF2">
    <property type="entry name" value="THYMIDINE DIPHOSPHO-4-KETO-RHAMNOSE 3,5-EPIMERASE"/>
    <property type="match status" value="1"/>
</dbReference>
<dbReference type="GO" id="GO:0008830">
    <property type="term" value="F:dTDP-4-dehydrorhamnose 3,5-epimerase activity"/>
    <property type="evidence" value="ECO:0007669"/>
    <property type="project" value="UniProtKB-UniRule"/>
</dbReference>
<evidence type="ECO:0000256" key="7">
    <source>
        <dbReference type="RuleBase" id="RU364069"/>
    </source>
</evidence>
<proteinExistence type="inferred from homology"/>
<evidence type="ECO:0000256" key="6">
    <source>
        <dbReference type="PIRSR" id="PIRSR600888-3"/>
    </source>
</evidence>
<organism evidence="8 9">
    <name type="scientific">Desulfoplanes formicivorans</name>
    <dbReference type="NCBI Taxonomy" id="1592317"/>
    <lineage>
        <taxon>Bacteria</taxon>
        <taxon>Pseudomonadati</taxon>
        <taxon>Thermodesulfobacteriota</taxon>
        <taxon>Desulfovibrionia</taxon>
        <taxon>Desulfovibrionales</taxon>
        <taxon>Desulfoplanaceae</taxon>
        <taxon>Desulfoplanes</taxon>
    </lineage>
</organism>
<evidence type="ECO:0000313" key="9">
    <source>
        <dbReference type="Proteomes" id="UP000095200"/>
    </source>
</evidence>
<comment type="function">
    <text evidence="2 7">Catalyzes the epimerization of the C3' and C5'positions of dTDP-6-deoxy-D-xylo-4-hexulose, forming dTDP-6-deoxy-L-lyxo-4-hexulose.</text>
</comment>
<name>A0A194AHV9_9BACT</name>
<dbReference type="InterPro" id="IPR000888">
    <property type="entry name" value="RmlC-like"/>
</dbReference>
<dbReference type="InterPro" id="IPR014710">
    <property type="entry name" value="RmlC-like_jellyroll"/>
</dbReference>
<evidence type="ECO:0000256" key="2">
    <source>
        <dbReference type="ARBA" id="ARBA00001997"/>
    </source>
</evidence>
<evidence type="ECO:0000256" key="4">
    <source>
        <dbReference type="ARBA" id="ARBA00019595"/>
    </source>
</evidence>
<feature type="site" description="Participates in a stacking interaction with the thymidine ring of dTDP-4-oxo-6-deoxyglucose" evidence="6">
    <location>
        <position position="138"/>
    </location>
</feature>
<dbReference type="Gene3D" id="2.60.120.10">
    <property type="entry name" value="Jelly Rolls"/>
    <property type="match status" value="1"/>
</dbReference>
<evidence type="ECO:0000313" key="8">
    <source>
        <dbReference type="EMBL" id="GAU08359.1"/>
    </source>
</evidence>
<comment type="pathway">
    <text evidence="7">Carbohydrate biosynthesis; dTDP-L-rhamnose biosynthesis.</text>
</comment>
<dbReference type="GO" id="GO:0019305">
    <property type="term" value="P:dTDP-rhamnose biosynthetic process"/>
    <property type="evidence" value="ECO:0007669"/>
    <property type="project" value="UniProtKB-UniRule"/>
</dbReference>